<evidence type="ECO:0000313" key="2">
    <source>
        <dbReference type="Proteomes" id="UP000579153"/>
    </source>
</evidence>
<evidence type="ECO:0000313" key="1">
    <source>
        <dbReference type="EMBL" id="MBB5777346.1"/>
    </source>
</evidence>
<gene>
    <name evidence="1" type="ORF">HD596_004102</name>
</gene>
<protein>
    <submittedName>
        <fullName evidence="1">Uncharacterized protein</fullName>
    </submittedName>
</protein>
<keyword evidence="2" id="KW-1185">Reference proteome</keyword>
<dbReference type="AlphaFoldDB" id="A0A7W9G524"/>
<accession>A0A7W9G524</accession>
<comment type="caution">
    <text evidence="1">The sequence shown here is derived from an EMBL/GenBank/DDBJ whole genome shotgun (WGS) entry which is preliminary data.</text>
</comment>
<dbReference type="Proteomes" id="UP000579153">
    <property type="component" value="Unassembled WGS sequence"/>
</dbReference>
<dbReference type="EMBL" id="JACHMB010000001">
    <property type="protein sequence ID" value="MBB5777346.1"/>
    <property type="molecule type" value="Genomic_DNA"/>
</dbReference>
<name>A0A7W9G524_9ACTN</name>
<organism evidence="1 2">
    <name type="scientific">Nonomuraea jabiensis</name>
    <dbReference type="NCBI Taxonomy" id="882448"/>
    <lineage>
        <taxon>Bacteria</taxon>
        <taxon>Bacillati</taxon>
        <taxon>Actinomycetota</taxon>
        <taxon>Actinomycetes</taxon>
        <taxon>Streptosporangiales</taxon>
        <taxon>Streptosporangiaceae</taxon>
        <taxon>Nonomuraea</taxon>
    </lineage>
</organism>
<reference evidence="1 2" key="1">
    <citation type="submission" date="2020-08" db="EMBL/GenBank/DDBJ databases">
        <title>Sequencing the genomes of 1000 actinobacteria strains.</title>
        <authorList>
            <person name="Klenk H.-P."/>
        </authorList>
    </citation>
    <scope>NUCLEOTIDE SEQUENCE [LARGE SCALE GENOMIC DNA]</scope>
    <source>
        <strain evidence="1 2">DSM 45507</strain>
    </source>
</reference>
<sequence length="59" mass="6121">MSVPPNAIAPSAPFPMGNAWVSQSGRSYQRVRSVTADNINNIIFSGAAGGGGRHCFGSR</sequence>
<proteinExistence type="predicted"/>